<feature type="region of interest" description="Disordered" evidence="1">
    <location>
        <begin position="92"/>
        <end position="130"/>
    </location>
</feature>
<evidence type="ECO:0000259" key="2">
    <source>
        <dbReference type="PROSITE" id="PS50943"/>
    </source>
</evidence>
<dbReference type="Proteomes" id="UP000634206">
    <property type="component" value="Unassembled WGS sequence"/>
</dbReference>
<protein>
    <submittedName>
        <fullName evidence="3">Helix-turn-helix transcriptional regulator</fullName>
    </submittedName>
</protein>
<dbReference type="AlphaFoldDB" id="A0AAE2SD44"/>
<feature type="domain" description="HTH cro/C1-type" evidence="2">
    <location>
        <begin position="24"/>
        <end position="75"/>
    </location>
</feature>
<reference evidence="3" key="1">
    <citation type="submission" date="2021-01" db="EMBL/GenBank/DDBJ databases">
        <title>Modified the classification status of verrucomicrobia.</title>
        <authorList>
            <person name="Feng X."/>
        </authorList>
    </citation>
    <scope>NUCLEOTIDE SEQUENCE</scope>
    <source>
        <strain evidence="3">5K15</strain>
    </source>
</reference>
<dbReference type="InterPro" id="IPR010982">
    <property type="entry name" value="Lambda_DNA-bd_dom_sf"/>
</dbReference>
<gene>
    <name evidence="3" type="ORF">JIN83_13695</name>
</gene>
<sequence>MTTNNDNNLLTDDAVMALLGERAKQLRLRKNLTQTQLAKQSGVAKRTIERFENGASVQLTSFMRVLRALGQLTPLMELIPEYEATPMEMLMREKKGSYNPKKRLRASSKKTAPNENKETPWQWGAPPTDH</sequence>
<accession>A0AAE2SD44</accession>
<evidence type="ECO:0000256" key="1">
    <source>
        <dbReference type="SAM" id="MobiDB-lite"/>
    </source>
</evidence>
<evidence type="ECO:0000313" key="4">
    <source>
        <dbReference type="Proteomes" id="UP000634206"/>
    </source>
</evidence>
<dbReference type="SMART" id="SM00530">
    <property type="entry name" value="HTH_XRE"/>
    <property type="match status" value="1"/>
</dbReference>
<dbReference type="PROSITE" id="PS50943">
    <property type="entry name" value="HTH_CROC1"/>
    <property type="match status" value="1"/>
</dbReference>
<dbReference type="InterPro" id="IPR001387">
    <property type="entry name" value="Cro/C1-type_HTH"/>
</dbReference>
<dbReference type="Gene3D" id="1.10.260.40">
    <property type="entry name" value="lambda repressor-like DNA-binding domains"/>
    <property type="match status" value="1"/>
</dbReference>
<dbReference type="RefSeq" id="WP_309490633.1">
    <property type="nucleotide sequence ID" value="NZ_JAENIG010000009.1"/>
</dbReference>
<dbReference type="SUPFAM" id="SSF47413">
    <property type="entry name" value="lambda repressor-like DNA-binding domains"/>
    <property type="match status" value="1"/>
</dbReference>
<name>A0AAE2SD44_9BACT</name>
<dbReference type="CDD" id="cd00093">
    <property type="entry name" value="HTH_XRE"/>
    <property type="match status" value="1"/>
</dbReference>
<proteinExistence type="predicted"/>
<keyword evidence="4" id="KW-1185">Reference proteome</keyword>
<dbReference type="GO" id="GO:0003677">
    <property type="term" value="F:DNA binding"/>
    <property type="evidence" value="ECO:0007669"/>
    <property type="project" value="InterPro"/>
</dbReference>
<dbReference type="Pfam" id="PF01381">
    <property type="entry name" value="HTH_3"/>
    <property type="match status" value="1"/>
</dbReference>
<organism evidence="3 4">
    <name type="scientific">Oceaniferula flava</name>
    <dbReference type="NCBI Taxonomy" id="2800421"/>
    <lineage>
        <taxon>Bacteria</taxon>
        <taxon>Pseudomonadati</taxon>
        <taxon>Verrucomicrobiota</taxon>
        <taxon>Verrucomicrobiia</taxon>
        <taxon>Verrucomicrobiales</taxon>
        <taxon>Verrucomicrobiaceae</taxon>
        <taxon>Oceaniferula</taxon>
    </lineage>
</organism>
<comment type="caution">
    <text evidence="3">The sequence shown here is derived from an EMBL/GenBank/DDBJ whole genome shotgun (WGS) entry which is preliminary data.</text>
</comment>
<evidence type="ECO:0000313" key="3">
    <source>
        <dbReference type="EMBL" id="MBK1856021.1"/>
    </source>
</evidence>
<dbReference type="EMBL" id="JAENIG010000009">
    <property type="protein sequence ID" value="MBK1856021.1"/>
    <property type="molecule type" value="Genomic_DNA"/>
</dbReference>